<evidence type="ECO:0000313" key="2">
    <source>
        <dbReference type="EMBL" id="UXI70202.1"/>
    </source>
</evidence>
<accession>A0ABY6BKA7</accession>
<gene>
    <name evidence="2" type="ORF">N4264_11385</name>
</gene>
<feature type="signal peptide" evidence="1">
    <location>
        <begin position="1"/>
        <end position="26"/>
    </location>
</feature>
<keyword evidence="1" id="KW-0732">Signal</keyword>
<dbReference type="EMBL" id="CP104694">
    <property type="protein sequence ID" value="UXI70202.1"/>
    <property type="molecule type" value="Genomic_DNA"/>
</dbReference>
<feature type="chain" id="PRO_5046919239" description="CSLREA domain-containing protein" evidence="1">
    <location>
        <begin position="27"/>
        <end position="700"/>
    </location>
</feature>
<organism evidence="2 3">
    <name type="scientific">Tahibacter amnicola</name>
    <dbReference type="NCBI Taxonomy" id="2976241"/>
    <lineage>
        <taxon>Bacteria</taxon>
        <taxon>Pseudomonadati</taxon>
        <taxon>Pseudomonadota</taxon>
        <taxon>Gammaproteobacteria</taxon>
        <taxon>Lysobacterales</taxon>
        <taxon>Rhodanobacteraceae</taxon>
        <taxon>Tahibacter</taxon>
    </lineage>
</organism>
<dbReference type="RefSeq" id="WP_261697153.1">
    <property type="nucleotide sequence ID" value="NZ_CP104694.1"/>
</dbReference>
<name>A0ABY6BKA7_9GAMM</name>
<reference evidence="2" key="1">
    <citation type="submission" date="2022-09" db="EMBL/GenBank/DDBJ databases">
        <title>Tahibacter sp. nov., isolated from a fresh water.</title>
        <authorList>
            <person name="Baek J.H."/>
            <person name="Lee J.K."/>
            <person name="Kim J.M."/>
            <person name="Jeon C.O."/>
        </authorList>
    </citation>
    <scope>NUCLEOTIDE SEQUENCE</scope>
    <source>
        <strain evidence="2">W38</strain>
    </source>
</reference>
<dbReference type="Proteomes" id="UP001064632">
    <property type="component" value="Chromosome"/>
</dbReference>
<evidence type="ECO:0000256" key="1">
    <source>
        <dbReference type="SAM" id="SignalP"/>
    </source>
</evidence>
<evidence type="ECO:0008006" key="4">
    <source>
        <dbReference type="Google" id="ProtNLM"/>
    </source>
</evidence>
<keyword evidence="3" id="KW-1185">Reference proteome</keyword>
<sequence length="700" mass="69820">MKAYLIRAAASVFAIVCTAVGGPAGATLITVNTNIDPGLAGVCSLRSAIQAANTNMAVHGCPAGQGSPNVDTIQFAITPVDQTVKTIQPQSELPTITDRVVIDGYGNGGVIGSSPNTLASATNAVIKVMIDGTNTPSSGGMNPVYPVGLKFSSTAGGSTVKGIAMGGFSGGGIWLDGSSNNIITGNFLGTTTTGLAARPMSSQGYHGGVHILADSAGKVANNNRVGGTAPADRNLISAAGIGVKIEAYNGGSINTVEVYGNLLGPNKNGTANLTGTIGSFGAGVIVAGASNVTIGSTTGASANACTGGCNLFAGTYGGVTMYGQVPVTNLLVQSNFMGVNVTGTAAFPLPQGLNNNGSGVTISGIDTGPIQIGGTNPLQRNVIGGYVGPGVDIQNYNHVATIQVQGNFIGTDATGMAPIPNQVGVNVQNTTGVLIGGTAQNAGNVISGNNYTGVWLQGGTQTFVQGNKIGTGVDGATDVGNGRDGIQIQNTGFVPPDKNVIGAAAGSVLGGNVIAYNGADLTSPSAGVAVQSGQGNRISRNSFFSNTGSSTGLAIDLYDANGIGPSVNDLCDLDGNDSFTANHTTNYPSNVTYTTNGGITKVSGVMRGAANTTYTLEFYVNTAGDASGFGEGQTFIGSTSLTTGSPPNCSASFNVTTSLVQPGLFVTALAIDETPGPRQGDTSEFSGPFDLVFRNGFDAL</sequence>
<evidence type="ECO:0000313" key="3">
    <source>
        <dbReference type="Proteomes" id="UP001064632"/>
    </source>
</evidence>
<protein>
    <recommendedName>
        <fullName evidence="4">CSLREA domain-containing protein</fullName>
    </recommendedName>
</protein>
<proteinExistence type="predicted"/>